<gene>
    <name evidence="1" type="ORF">S12H4_45411</name>
</gene>
<feature type="non-terminal residue" evidence="1">
    <location>
        <position position="30"/>
    </location>
</feature>
<evidence type="ECO:0000313" key="1">
    <source>
        <dbReference type="EMBL" id="GAJ08977.1"/>
    </source>
</evidence>
<organism evidence="1">
    <name type="scientific">marine sediment metagenome</name>
    <dbReference type="NCBI Taxonomy" id="412755"/>
    <lineage>
        <taxon>unclassified sequences</taxon>
        <taxon>metagenomes</taxon>
        <taxon>ecological metagenomes</taxon>
    </lineage>
</organism>
<comment type="caution">
    <text evidence="1">The sequence shown here is derived from an EMBL/GenBank/DDBJ whole genome shotgun (WGS) entry which is preliminary data.</text>
</comment>
<accession>X1UZK0</accession>
<dbReference type="AlphaFoldDB" id="X1UZK0"/>
<name>X1UZK0_9ZZZZ</name>
<protein>
    <submittedName>
        <fullName evidence="1">Uncharacterized protein</fullName>
    </submittedName>
</protein>
<dbReference type="EMBL" id="BARW01028078">
    <property type="protein sequence ID" value="GAJ08977.1"/>
    <property type="molecule type" value="Genomic_DNA"/>
</dbReference>
<sequence length="30" mass="3641">MKIKSIKIDELKFAEYNPRTISKKQFKDLK</sequence>
<proteinExistence type="predicted"/>
<reference evidence="1" key="1">
    <citation type="journal article" date="2014" name="Front. Microbiol.">
        <title>High frequency of phylogenetically diverse reductive dehalogenase-homologous genes in deep subseafloor sedimentary metagenomes.</title>
        <authorList>
            <person name="Kawai M."/>
            <person name="Futagami T."/>
            <person name="Toyoda A."/>
            <person name="Takaki Y."/>
            <person name="Nishi S."/>
            <person name="Hori S."/>
            <person name="Arai W."/>
            <person name="Tsubouchi T."/>
            <person name="Morono Y."/>
            <person name="Uchiyama I."/>
            <person name="Ito T."/>
            <person name="Fujiyama A."/>
            <person name="Inagaki F."/>
            <person name="Takami H."/>
        </authorList>
    </citation>
    <scope>NUCLEOTIDE SEQUENCE</scope>
    <source>
        <strain evidence="1">Expedition CK06-06</strain>
    </source>
</reference>